<feature type="domain" description="TonB-dependent receptor plug" evidence="9">
    <location>
        <begin position="119"/>
        <end position="243"/>
    </location>
</feature>
<dbReference type="PROSITE" id="PS52016">
    <property type="entry name" value="TONB_DEPENDENT_REC_3"/>
    <property type="match status" value="1"/>
</dbReference>
<dbReference type="InterPro" id="IPR023996">
    <property type="entry name" value="TonB-dep_OMP_SusC/RagA"/>
</dbReference>
<dbReference type="EMBL" id="CM001403">
    <property type="protein sequence ID" value="EHQ30645.1"/>
    <property type="molecule type" value="Genomic_DNA"/>
</dbReference>
<dbReference type="InterPro" id="IPR036942">
    <property type="entry name" value="Beta-barrel_TonB_sf"/>
</dbReference>
<dbReference type="Gene3D" id="2.170.130.10">
    <property type="entry name" value="TonB-dependent receptor, plug domain"/>
    <property type="match status" value="1"/>
</dbReference>
<dbReference type="HOGENOM" id="CLU_004317_3_6_10"/>
<proteinExistence type="inferred from homology"/>
<evidence type="ECO:0000256" key="7">
    <source>
        <dbReference type="PROSITE-ProRule" id="PRU01360"/>
    </source>
</evidence>
<keyword evidence="8" id="KW-0732">Signal</keyword>
<evidence type="ECO:0000259" key="9">
    <source>
        <dbReference type="Pfam" id="PF07715"/>
    </source>
</evidence>
<feature type="chain" id="PRO_5003558439" evidence="8">
    <location>
        <begin position="24"/>
        <end position="1063"/>
    </location>
</feature>
<keyword evidence="5 7" id="KW-0472">Membrane</keyword>
<dbReference type="SUPFAM" id="SSF49464">
    <property type="entry name" value="Carboxypeptidase regulatory domain-like"/>
    <property type="match status" value="1"/>
</dbReference>
<dbReference type="Proteomes" id="UP000002774">
    <property type="component" value="Chromosome"/>
</dbReference>
<keyword evidence="3 7" id="KW-1134">Transmembrane beta strand</keyword>
<organism evidence="10 11">
    <name type="scientific">Mucilaginibacter paludis DSM 18603</name>
    <dbReference type="NCBI Taxonomy" id="714943"/>
    <lineage>
        <taxon>Bacteria</taxon>
        <taxon>Pseudomonadati</taxon>
        <taxon>Bacteroidota</taxon>
        <taxon>Sphingobacteriia</taxon>
        <taxon>Sphingobacteriales</taxon>
        <taxon>Sphingobacteriaceae</taxon>
        <taxon>Mucilaginibacter</taxon>
    </lineage>
</organism>
<dbReference type="NCBIfam" id="TIGR04056">
    <property type="entry name" value="OMP_RagA_SusC"/>
    <property type="match status" value="1"/>
</dbReference>
<keyword evidence="11" id="KW-1185">Reference proteome</keyword>
<accession>H1YCG7</accession>
<protein>
    <submittedName>
        <fullName evidence="10">TonB-dependent receptor plug</fullName>
    </submittedName>
</protein>
<dbReference type="InterPro" id="IPR008969">
    <property type="entry name" value="CarboxyPept-like_regulatory"/>
</dbReference>
<dbReference type="Pfam" id="PF13715">
    <property type="entry name" value="CarbopepD_reg_2"/>
    <property type="match status" value="1"/>
</dbReference>
<gene>
    <name evidence="10" type="ORF">Mucpa_6594</name>
</gene>
<comment type="similarity">
    <text evidence="7">Belongs to the TonB-dependent receptor family.</text>
</comment>
<name>H1YCG7_9SPHI</name>
<dbReference type="STRING" id="714943.Mucpa_6594"/>
<dbReference type="eggNOG" id="COG4206">
    <property type="taxonomic scope" value="Bacteria"/>
</dbReference>
<evidence type="ECO:0000256" key="3">
    <source>
        <dbReference type="ARBA" id="ARBA00022452"/>
    </source>
</evidence>
<dbReference type="Gene3D" id="2.40.170.20">
    <property type="entry name" value="TonB-dependent receptor, beta-barrel domain"/>
    <property type="match status" value="1"/>
</dbReference>
<feature type="signal peptide" evidence="8">
    <location>
        <begin position="1"/>
        <end position="23"/>
    </location>
</feature>
<keyword evidence="2 7" id="KW-0813">Transport</keyword>
<keyword evidence="10" id="KW-0675">Receptor</keyword>
<comment type="subcellular location">
    <subcellularLocation>
        <location evidence="1 7">Cell outer membrane</location>
        <topology evidence="1 7">Multi-pass membrane protein</topology>
    </subcellularLocation>
</comment>
<evidence type="ECO:0000256" key="4">
    <source>
        <dbReference type="ARBA" id="ARBA00022692"/>
    </source>
</evidence>
<keyword evidence="6 7" id="KW-0998">Cell outer membrane</keyword>
<dbReference type="NCBIfam" id="TIGR04057">
    <property type="entry name" value="SusC_RagA_signa"/>
    <property type="match status" value="1"/>
</dbReference>
<evidence type="ECO:0000256" key="5">
    <source>
        <dbReference type="ARBA" id="ARBA00023136"/>
    </source>
</evidence>
<evidence type="ECO:0000256" key="8">
    <source>
        <dbReference type="SAM" id="SignalP"/>
    </source>
</evidence>
<evidence type="ECO:0000256" key="6">
    <source>
        <dbReference type="ARBA" id="ARBA00023237"/>
    </source>
</evidence>
<keyword evidence="4 7" id="KW-0812">Transmembrane</keyword>
<evidence type="ECO:0000313" key="10">
    <source>
        <dbReference type="EMBL" id="EHQ30645.1"/>
    </source>
</evidence>
<evidence type="ECO:0000313" key="11">
    <source>
        <dbReference type="Proteomes" id="UP000002774"/>
    </source>
</evidence>
<dbReference type="InterPro" id="IPR037066">
    <property type="entry name" value="Plug_dom_sf"/>
</dbReference>
<sequence length="1063" mass="116984">MGKRILFLMLCYLFSTWLNYAHAQTNGVVAHGQVKDSEGKPIAGATITEKGMVANGTFADANGKFQLSLKGGANTIVVYLIGFKRQEVKVGDKPLSVTLQVEEHALTDVVIVGYQSQTRRELTAAVSSLNGKDIANIPEASFDQMLQGRLAGVSVLSSTGELGSKPAIVIRGATNIDFGNANGGNTGPLYVIDGVIFDVNAIGSSYGNNNPLSLINPNDIESIDVLKDASAAAIYGARGGNGVIIVKTKQAKRGKAQVSLSAYAGVTTAPNFIKVSTGAAERALKLKLLQQLSYNDKLQGYIPLAITDSLNSAFNNDVDWQGLLVRQNAIVNSQDVAISAYTGTTSYRISMNHYNEQGVINGYGLEKFTPHLNMTIKPIKGLDITADILMSSERQSHGVGGSGAYLFNSRNFPTSFAQLTPSQIEVYSGKKHYYDDDRAFSIIGSVHLVDTITLNLTISSTYGSSNYTDKYGYFSPVELNGSLNTAYDIYSSNPSWSFENFLQYSKQIKKNRFTMAVGGALYSYESYYNYASAAGISFSGINTIQTVSSGANLYVSTSAQRKTTESYYARLNYDYSGKYLFTASFRRDASSIYSPEYRWGTFPAAAAGWIVSDESFFQPLKKVVNFLKFRASYGITGKDPGQWYSKYQTLANDASYFASTNGTIDRNGYLGGYPSTYNGTTVVSPYSYYNNFYNYGVKASNTVRWEKDPQLDLGGDLELFDGRVNVTVDWYQKDSKDVFFYNVPAQATSGYQYYSGNYVDLRNQGLEFATNINVLGPKSPLQWNFNFNISYNQNMVTKLPNDNRDFLFDNPWFYKTLTLGEPIFNYRVWHTDGVYATDAEVPTDPITGKKMTLKGFTLHAGDPKYQDINGDYNINDDDKYIAGNPNPKFTGGFGSNFRYKRFTLSFFASFVAGRKILNGALSDALNGSKYVSGWGTVAGVATLTNSLGQFWQKPGDQSQYARLVYNTTDANGLDPWNIGTDYFIRDGSFIKLKNVTLGYDLPQAWLKAIGLKKFNIYGMGDNLLMWKKAKDIADPELVDPTTGSSNVIYPTAVKYTLGVNIGF</sequence>
<dbReference type="InterPro" id="IPR023997">
    <property type="entry name" value="TonB-dep_OMP_SusC/RagA_CS"/>
</dbReference>
<dbReference type="InterPro" id="IPR012910">
    <property type="entry name" value="Plug_dom"/>
</dbReference>
<dbReference type="Pfam" id="PF07715">
    <property type="entry name" value="Plug"/>
    <property type="match status" value="1"/>
</dbReference>
<reference evidence="10" key="1">
    <citation type="submission" date="2011-09" db="EMBL/GenBank/DDBJ databases">
        <title>The permanent draft genome of Mucilaginibacter paludis DSM 18603.</title>
        <authorList>
            <consortium name="US DOE Joint Genome Institute (JGI-PGF)"/>
            <person name="Lucas S."/>
            <person name="Han J."/>
            <person name="Lapidus A."/>
            <person name="Bruce D."/>
            <person name="Goodwin L."/>
            <person name="Pitluck S."/>
            <person name="Peters L."/>
            <person name="Kyrpides N."/>
            <person name="Mavromatis K."/>
            <person name="Ivanova N."/>
            <person name="Mikhailova N."/>
            <person name="Held B."/>
            <person name="Detter J.C."/>
            <person name="Tapia R."/>
            <person name="Han C."/>
            <person name="Land M."/>
            <person name="Hauser L."/>
            <person name="Markowitz V."/>
            <person name="Cheng J.-F."/>
            <person name="Hugenholtz P."/>
            <person name="Woyke T."/>
            <person name="Wu D."/>
            <person name="Tindall B."/>
            <person name="Brambilla E."/>
            <person name="Klenk H.-P."/>
            <person name="Eisen J.A."/>
        </authorList>
    </citation>
    <scope>NUCLEOTIDE SEQUENCE [LARGE SCALE GENOMIC DNA]</scope>
    <source>
        <strain evidence="10">DSM 18603</strain>
    </source>
</reference>
<dbReference type="Gene3D" id="2.60.40.1120">
    <property type="entry name" value="Carboxypeptidase-like, regulatory domain"/>
    <property type="match status" value="1"/>
</dbReference>
<evidence type="ECO:0000256" key="2">
    <source>
        <dbReference type="ARBA" id="ARBA00022448"/>
    </source>
</evidence>
<dbReference type="GO" id="GO:0009279">
    <property type="term" value="C:cell outer membrane"/>
    <property type="evidence" value="ECO:0007669"/>
    <property type="project" value="UniProtKB-SubCell"/>
</dbReference>
<dbReference type="InterPro" id="IPR039426">
    <property type="entry name" value="TonB-dep_rcpt-like"/>
</dbReference>
<dbReference type="SUPFAM" id="SSF56935">
    <property type="entry name" value="Porins"/>
    <property type="match status" value="1"/>
</dbReference>
<evidence type="ECO:0000256" key="1">
    <source>
        <dbReference type="ARBA" id="ARBA00004571"/>
    </source>
</evidence>
<dbReference type="AlphaFoldDB" id="H1YCG7"/>